<name>A0A0W4ZS47_PNEJ7</name>
<evidence type="ECO:0000313" key="3">
    <source>
        <dbReference type="EMBL" id="KTW31180.1"/>
    </source>
</evidence>
<evidence type="ECO:0000313" key="4">
    <source>
        <dbReference type="Proteomes" id="UP000053447"/>
    </source>
</evidence>
<accession>A0A0W4ZS47</accession>
<dbReference type="PANTHER" id="PTHR35895">
    <property type="entry name" value="CHROMOSOME 16, WHOLE GENOME SHOTGUN SEQUENCE"/>
    <property type="match status" value="1"/>
</dbReference>
<organism evidence="3 4">
    <name type="scientific">Pneumocystis jirovecii (strain RU7)</name>
    <name type="common">Human pneumocystis pneumonia agent</name>
    <dbReference type="NCBI Taxonomy" id="1408657"/>
    <lineage>
        <taxon>Eukaryota</taxon>
        <taxon>Fungi</taxon>
        <taxon>Dikarya</taxon>
        <taxon>Ascomycota</taxon>
        <taxon>Taphrinomycotina</taxon>
        <taxon>Pneumocystomycetes</taxon>
        <taxon>Pneumocystaceae</taxon>
        <taxon>Pneumocystis</taxon>
    </lineage>
</organism>
<sequence>MTQFSDNIDIYNDENILSTEETSLLGHKKSLICLNSFSKKSRFQKIVFLFLKNTAILCVVVILFVFGLVLINGYVQKKSILDVFYVTFNRVDIKNITENGLEVQVIGSIVVDLSKISSTTIRGLWRFSSGMIKRVTLYPSNISFSFPDYMRKSIAVVTLPKFEIDIRDWYRTSFNELVFINFRNATPFVPIFRTYFRRGLHNINVSGKGFFYLRLFRLPKFRVFIHKSLTIYEDLPQVDPYKLFDVDSVRVKDYSTAGGLEAKVQLSSRTIFSVSAPLSHLTWYALIPSCDQIKYIKIAEIVNYLYYVESTNRLNITLVSYILPFNNELLEACHGSGISPLNKLVSGYLSGQHSDIYIEGHVSKSSTEASIPLWLSHILTHMKILVPFPEFFKINLLRSIKINKLFLGYYQKDFVSRTFFHFPDFVCDITVKIELPNAFDFYINITHIRSNIDCLDNGTAFVGLIQNDWVPSTSIRSSSVLLVKTKIYHKYFRILNMTKFNGYLKQSITKKNKNFTIYIKGNVSLKMDSHLGLLYLQGIPVSGNVLIEY</sequence>
<dbReference type="VEuPathDB" id="FungiDB:T551_01253"/>
<comment type="caution">
    <text evidence="3">The sequence shown here is derived from an EMBL/GenBank/DDBJ whole genome shotgun (WGS) entry which is preliminary data.</text>
</comment>
<evidence type="ECO:0000256" key="1">
    <source>
        <dbReference type="SAM" id="Phobius"/>
    </source>
</evidence>
<gene>
    <name evidence="3" type="ORF">T551_01253</name>
</gene>
<dbReference type="EMBL" id="LFWA01000005">
    <property type="protein sequence ID" value="KTW31180.1"/>
    <property type="molecule type" value="Genomic_DNA"/>
</dbReference>
<reference evidence="4" key="1">
    <citation type="journal article" date="2016" name="Nat. Commun.">
        <title>Genome analysis of three Pneumocystis species reveals adaptation mechanisms to life exclusively in mammalian hosts.</title>
        <authorList>
            <person name="Ma L."/>
            <person name="Chen Z."/>
            <person name="Huang D.W."/>
            <person name="Kutty G."/>
            <person name="Ishihara M."/>
            <person name="Wang H."/>
            <person name="Abouelleil A."/>
            <person name="Bishop L."/>
            <person name="Davey E."/>
            <person name="Deng R."/>
            <person name="Deng X."/>
            <person name="Fan L."/>
            <person name="Fantoni G."/>
            <person name="Fitzgerald M."/>
            <person name="Gogineni E."/>
            <person name="Goldberg J.M."/>
            <person name="Handley G."/>
            <person name="Hu X."/>
            <person name="Huber C."/>
            <person name="Jiao X."/>
            <person name="Jones K."/>
            <person name="Levin J.Z."/>
            <person name="Liu Y."/>
            <person name="Macdonald P."/>
            <person name="Melnikov A."/>
            <person name="Raley C."/>
            <person name="Sassi M."/>
            <person name="Sherman B.T."/>
            <person name="Song X."/>
            <person name="Sykes S."/>
            <person name="Tran B."/>
            <person name="Walsh L."/>
            <person name="Xia Y."/>
            <person name="Yang J."/>
            <person name="Young S."/>
            <person name="Zeng Q."/>
            <person name="Zheng X."/>
            <person name="Stephens R."/>
            <person name="Nusbaum C."/>
            <person name="Birren B.W."/>
            <person name="Azadi P."/>
            <person name="Lempicki R.A."/>
            <person name="Cuomo C.A."/>
            <person name="Kovacs J.A."/>
        </authorList>
    </citation>
    <scope>NUCLEOTIDE SEQUENCE [LARGE SCALE GENOMIC DNA]</scope>
    <source>
        <strain evidence="4">RU7</strain>
    </source>
</reference>
<dbReference type="GeneID" id="28939771"/>
<evidence type="ECO:0000259" key="2">
    <source>
        <dbReference type="Pfam" id="PF22786"/>
    </source>
</evidence>
<keyword evidence="1" id="KW-0812">Transmembrane</keyword>
<proteinExistence type="predicted"/>
<keyword evidence="1" id="KW-0472">Membrane</keyword>
<dbReference type="eggNOG" id="ENOG502QZVV">
    <property type="taxonomic scope" value="Eukaryota"/>
</dbReference>
<keyword evidence="1" id="KW-1133">Transmembrane helix</keyword>
<dbReference type="RefSeq" id="XP_018230170.1">
    <property type="nucleotide sequence ID" value="XM_018373516.1"/>
</dbReference>
<dbReference type="InterPro" id="IPR046368">
    <property type="entry name" value="Tag1"/>
</dbReference>
<protein>
    <recommendedName>
        <fullName evidence="2">Tag1 C-terminal domain-containing protein</fullName>
    </recommendedName>
</protein>
<dbReference type="Pfam" id="PF22786">
    <property type="entry name" value="Tag1_C"/>
    <property type="match status" value="1"/>
</dbReference>
<feature type="domain" description="Tag1 C-terminal" evidence="2">
    <location>
        <begin position="441"/>
        <end position="547"/>
    </location>
</feature>
<dbReference type="AlphaFoldDB" id="A0A0W4ZS47"/>
<feature type="transmembrane region" description="Helical" evidence="1">
    <location>
        <begin position="46"/>
        <end position="71"/>
    </location>
</feature>
<dbReference type="OrthoDB" id="5596576at2759"/>
<dbReference type="InterPro" id="IPR055011">
    <property type="entry name" value="Tag1_C"/>
</dbReference>
<dbReference type="Proteomes" id="UP000053447">
    <property type="component" value="Unassembled WGS sequence"/>
</dbReference>
<dbReference type="PANTHER" id="PTHR35895:SF3">
    <property type="entry name" value="PRE-RRNA PROCESSING PROTEIN"/>
    <property type="match status" value="1"/>
</dbReference>
<dbReference type="Pfam" id="PF26174">
    <property type="entry name" value="LEA-2_1"/>
    <property type="match status" value="1"/>
</dbReference>
<dbReference type="GO" id="GO:0000329">
    <property type="term" value="C:fungal-type vacuole membrane"/>
    <property type="evidence" value="ECO:0007669"/>
    <property type="project" value="InterPro"/>
</dbReference>
<keyword evidence="4" id="KW-1185">Reference proteome</keyword>